<feature type="compositionally biased region" description="Polar residues" evidence="1">
    <location>
        <begin position="559"/>
        <end position="568"/>
    </location>
</feature>
<comment type="caution">
    <text evidence="2">The sequence shown here is derived from an EMBL/GenBank/DDBJ whole genome shotgun (WGS) entry which is preliminary data.</text>
</comment>
<proteinExistence type="predicted"/>
<gene>
    <name evidence="2" type="ORF">SEMRO_524_G160070.1</name>
</gene>
<organism evidence="2 3">
    <name type="scientific">Seminavis robusta</name>
    <dbReference type="NCBI Taxonomy" id="568900"/>
    <lineage>
        <taxon>Eukaryota</taxon>
        <taxon>Sar</taxon>
        <taxon>Stramenopiles</taxon>
        <taxon>Ochrophyta</taxon>
        <taxon>Bacillariophyta</taxon>
        <taxon>Bacillariophyceae</taxon>
        <taxon>Bacillariophycidae</taxon>
        <taxon>Naviculales</taxon>
        <taxon>Naviculaceae</taxon>
        <taxon>Seminavis</taxon>
    </lineage>
</organism>
<feature type="region of interest" description="Disordered" evidence="1">
    <location>
        <begin position="508"/>
        <end position="619"/>
    </location>
</feature>
<evidence type="ECO:0000256" key="1">
    <source>
        <dbReference type="SAM" id="MobiDB-lite"/>
    </source>
</evidence>
<feature type="compositionally biased region" description="Low complexity" evidence="1">
    <location>
        <begin position="107"/>
        <end position="123"/>
    </location>
</feature>
<dbReference type="AlphaFoldDB" id="A0A9N8E450"/>
<sequence length="619" mass="67868">MNNQYAFGNGRQNQQNGAPPLNLPHGDPRGGVPPPFGFANGMPWLPPGPFVGGFFPFPVPVPVPVPVPFPFLSTGMPNGGLIGPQFRQQQQQMGQLNPQQLLRLRNQQQQRHLTQQQQQQQQQQPPPIPSSALLCKECDHPVEMENGEPKKGMYLCKTHREKLETLWRRNVENNRILAPLNVFCVKKVLLDRKARKSLGAKLDQVAYEKATANNSDSITPVSDMIEQKKRFCAQNVALDHPISSIQFHDNDVLQKMIPGEPDLEFSVLGNTEFALAASKSKDYNNHFRKIAESSRAICMDHEGMVRIAEASNVDFREKIDGNKQPGLLAGSEAHHNVAASQEIQFTKKHRDSIGGMVTIYAVRGESWNFVIVPPGLPAYKDRVDFAKDLGDYEEYVKWKESLGDAESSKERKLVEEYEADLKSMDKNNWYQEGHHRIVVYKLKEGQRLIFDAKGLTYGVIVPGGQACSVLIFHDLLPRKILCSPPEEDPYIIVEKGGAKAMTFAESKSSISGGSTSGGPATKGVHGPAEPKLANTSSPAAAGPKKGPVKEQDGGPVEPNSANSKSVGTSAAGKKGDGGPAKSKSVKSNSDSTLAAGKRGATSTAGIQRNPLWRNRKRRK</sequence>
<dbReference type="EMBL" id="CAICTM010000523">
    <property type="protein sequence ID" value="CAB9512221.1"/>
    <property type="molecule type" value="Genomic_DNA"/>
</dbReference>
<reference evidence="2" key="1">
    <citation type="submission" date="2020-06" db="EMBL/GenBank/DDBJ databases">
        <authorList>
            <consortium name="Plant Systems Biology data submission"/>
        </authorList>
    </citation>
    <scope>NUCLEOTIDE SEQUENCE</scope>
    <source>
        <strain evidence="2">D6</strain>
    </source>
</reference>
<feature type="region of interest" description="Disordered" evidence="1">
    <location>
        <begin position="1"/>
        <end position="33"/>
    </location>
</feature>
<keyword evidence="3" id="KW-1185">Reference proteome</keyword>
<protein>
    <submittedName>
        <fullName evidence="2">Uncharacterized protein</fullName>
    </submittedName>
</protein>
<evidence type="ECO:0000313" key="2">
    <source>
        <dbReference type="EMBL" id="CAB9512221.1"/>
    </source>
</evidence>
<dbReference type="Proteomes" id="UP001153069">
    <property type="component" value="Unassembled WGS sequence"/>
</dbReference>
<feature type="region of interest" description="Disordered" evidence="1">
    <location>
        <begin position="107"/>
        <end position="132"/>
    </location>
</feature>
<evidence type="ECO:0000313" key="3">
    <source>
        <dbReference type="Proteomes" id="UP001153069"/>
    </source>
</evidence>
<feature type="compositionally biased region" description="Polar residues" evidence="1">
    <location>
        <begin position="1"/>
        <end position="17"/>
    </location>
</feature>
<name>A0A9N8E450_9STRA</name>
<accession>A0A9N8E450</accession>